<keyword evidence="2" id="KW-1185">Reference proteome</keyword>
<evidence type="ECO:0000313" key="1">
    <source>
        <dbReference type="EMBL" id="MCU6704667.1"/>
    </source>
</evidence>
<dbReference type="EMBL" id="JAOQJZ010000001">
    <property type="protein sequence ID" value="MCU6704667.1"/>
    <property type="molecule type" value="Genomic_DNA"/>
</dbReference>
<dbReference type="Gene3D" id="3.40.50.300">
    <property type="entry name" value="P-loop containing nucleotide triphosphate hydrolases"/>
    <property type="match status" value="1"/>
</dbReference>
<protein>
    <submittedName>
        <fullName evidence="1">Cytidylate kinase-like family protein</fullName>
    </submittedName>
</protein>
<gene>
    <name evidence="1" type="ORF">OCV57_01835</name>
</gene>
<dbReference type="RefSeq" id="WP_138338869.1">
    <property type="nucleotide sequence ID" value="NZ_JAOQJZ010000001.1"/>
</dbReference>
<name>A0AAE3LJH7_9FIRM</name>
<dbReference type="GO" id="GO:0016301">
    <property type="term" value="F:kinase activity"/>
    <property type="evidence" value="ECO:0007669"/>
    <property type="project" value="UniProtKB-KW"/>
</dbReference>
<evidence type="ECO:0000313" key="2">
    <source>
        <dbReference type="Proteomes" id="UP001208131"/>
    </source>
</evidence>
<comment type="caution">
    <text evidence="1">The sequence shown here is derived from an EMBL/GenBank/DDBJ whole genome shotgun (WGS) entry which is preliminary data.</text>
</comment>
<reference evidence="1 2" key="1">
    <citation type="journal article" date="2021" name="ISME Commun">
        <title>Automated analysis of genomic sequences facilitates high-throughput and comprehensive description of bacteria.</title>
        <authorList>
            <person name="Hitch T.C.A."/>
        </authorList>
    </citation>
    <scope>NUCLEOTIDE SEQUENCE [LARGE SCALE GENOMIC DNA]</scope>
    <source>
        <strain evidence="1 2">Sanger_31</strain>
    </source>
</reference>
<organism evidence="1 2">
    <name type="scientific">Hominimerdicola aceti</name>
    <dbReference type="NCBI Taxonomy" id="2981726"/>
    <lineage>
        <taxon>Bacteria</taxon>
        <taxon>Bacillati</taxon>
        <taxon>Bacillota</taxon>
        <taxon>Clostridia</taxon>
        <taxon>Eubacteriales</taxon>
        <taxon>Oscillospiraceae</taxon>
        <taxon>Hominimerdicola</taxon>
    </lineage>
</organism>
<accession>A0AAE3LJH7</accession>
<keyword evidence="1" id="KW-0808">Transferase</keyword>
<sequence length="203" mass="23271">MARIITIARGIGSGGRTVGKMLSEDMGIKYYDKELIKLASDESGINERFFGLVDEKLKGSFLRKGGVYKGELLDPDDHDFTSDRNLFNYQAKIIKQLADREPAVIVGRCADYILRDRKDVLKVFIYSDMETAVKNIVDLYGVSVKEAVKIIEKTDKERSDYYRHYTGRDWTNAKNYNLCLDTSDMSYDKCVDIIEGYIKLLEE</sequence>
<dbReference type="AlphaFoldDB" id="A0AAE3LJH7"/>
<dbReference type="SUPFAM" id="SSF52540">
    <property type="entry name" value="P-loop containing nucleoside triphosphate hydrolases"/>
    <property type="match status" value="1"/>
</dbReference>
<dbReference type="Pfam" id="PF13189">
    <property type="entry name" value="Cytidylate_kin2"/>
    <property type="match status" value="1"/>
</dbReference>
<proteinExistence type="predicted"/>
<dbReference type="InterPro" id="IPR027417">
    <property type="entry name" value="P-loop_NTPase"/>
</dbReference>
<keyword evidence="1" id="KW-0418">Kinase</keyword>
<dbReference type="Proteomes" id="UP001208131">
    <property type="component" value="Unassembled WGS sequence"/>
</dbReference>